<comment type="caution">
    <text evidence="1">The sequence shown here is derived from an EMBL/GenBank/DDBJ whole genome shotgun (WGS) entry which is preliminary data.</text>
</comment>
<protein>
    <submittedName>
        <fullName evidence="1">Uncharacterized protein</fullName>
    </submittedName>
</protein>
<keyword evidence="2" id="KW-1185">Reference proteome</keyword>
<dbReference type="EMBL" id="JAVRJZ010000004">
    <property type="protein sequence ID" value="KAK2723403.1"/>
    <property type="molecule type" value="Genomic_DNA"/>
</dbReference>
<reference evidence="1" key="1">
    <citation type="submission" date="2023-07" db="EMBL/GenBank/DDBJ databases">
        <title>Chromosome-level genome assembly of Artemia franciscana.</title>
        <authorList>
            <person name="Jo E."/>
        </authorList>
    </citation>
    <scope>NUCLEOTIDE SEQUENCE</scope>
    <source>
        <tissue evidence="1">Whole body</tissue>
    </source>
</reference>
<organism evidence="1 2">
    <name type="scientific">Artemia franciscana</name>
    <name type="common">Brine shrimp</name>
    <name type="synonym">Artemia sanfranciscana</name>
    <dbReference type="NCBI Taxonomy" id="6661"/>
    <lineage>
        <taxon>Eukaryota</taxon>
        <taxon>Metazoa</taxon>
        <taxon>Ecdysozoa</taxon>
        <taxon>Arthropoda</taxon>
        <taxon>Crustacea</taxon>
        <taxon>Branchiopoda</taxon>
        <taxon>Anostraca</taxon>
        <taxon>Artemiidae</taxon>
        <taxon>Artemia</taxon>
    </lineage>
</organism>
<gene>
    <name evidence="1" type="ORF">QYM36_001914</name>
</gene>
<evidence type="ECO:0000313" key="1">
    <source>
        <dbReference type="EMBL" id="KAK2723403.1"/>
    </source>
</evidence>
<dbReference type="GO" id="GO:0071897">
    <property type="term" value="P:DNA biosynthetic process"/>
    <property type="evidence" value="ECO:0007669"/>
    <property type="project" value="UniProtKB-ARBA"/>
</dbReference>
<proteinExistence type="predicted"/>
<dbReference type="SUPFAM" id="SSF56672">
    <property type="entry name" value="DNA/RNA polymerases"/>
    <property type="match status" value="1"/>
</dbReference>
<dbReference type="Gene3D" id="3.30.70.270">
    <property type="match status" value="1"/>
</dbReference>
<sequence>MATRTILPNDPSISFPDEKDFAFFSSENWARDCITLAKKTSIPPRSMVLLDCSARSMGQELPVGATVLFTPAKGDAILAAYTNSENTSKIEEQIDKVKLDHLDKKLKEKLRRLLEIYGRIFAQSKYDVGQSNIMEAEIDINPDVPIHKVKKKSLHQSPVFIIAKPVNGVNPERSQLDVTNSRFLIDVRNVNQAIRRSAWPVTREDDIFSTLGLCGARFISIIDV</sequence>
<name>A0AA88L9I3_ARTSF</name>
<accession>A0AA88L9I3</accession>
<evidence type="ECO:0000313" key="2">
    <source>
        <dbReference type="Proteomes" id="UP001187531"/>
    </source>
</evidence>
<dbReference type="AlphaFoldDB" id="A0AA88L9I3"/>
<dbReference type="InterPro" id="IPR043128">
    <property type="entry name" value="Rev_trsase/Diguanyl_cyclase"/>
</dbReference>
<dbReference type="Proteomes" id="UP001187531">
    <property type="component" value="Unassembled WGS sequence"/>
</dbReference>
<dbReference type="InterPro" id="IPR043502">
    <property type="entry name" value="DNA/RNA_pol_sf"/>
</dbReference>
<dbReference type="Gene3D" id="3.10.10.10">
    <property type="entry name" value="HIV Type 1 Reverse Transcriptase, subunit A, domain 1"/>
    <property type="match status" value="1"/>
</dbReference>